<reference evidence="6" key="2">
    <citation type="submission" date="2025-09" db="UniProtKB">
        <authorList>
            <consortium name="Ensembl"/>
        </authorList>
    </citation>
    <scope>IDENTIFICATION</scope>
</reference>
<keyword evidence="3 4" id="KW-0440">LIM domain</keyword>
<dbReference type="InterPro" id="IPR001781">
    <property type="entry name" value="Znf_LIM"/>
</dbReference>
<feature type="domain" description="LIM zinc-binding" evidence="5">
    <location>
        <begin position="10"/>
        <end position="85"/>
    </location>
</feature>
<dbReference type="PANTHER" id="PTHR24206">
    <property type="entry name" value="OS06G0237300 PROTEIN"/>
    <property type="match status" value="1"/>
</dbReference>
<dbReference type="GO" id="GO:0046872">
    <property type="term" value="F:metal ion binding"/>
    <property type="evidence" value="ECO:0007669"/>
    <property type="project" value="UniProtKB-KW"/>
</dbReference>
<name>A0A8C6WIY9_9GOBI</name>
<keyword evidence="7" id="KW-1185">Reference proteome</keyword>
<evidence type="ECO:0000256" key="2">
    <source>
        <dbReference type="ARBA" id="ARBA00022833"/>
    </source>
</evidence>
<proteinExistence type="predicted"/>
<protein>
    <recommendedName>
        <fullName evidence="5">LIM zinc-binding domain-containing protein</fullName>
    </recommendedName>
</protein>
<dbReference type="SUPFAM" id="SSF57716">
    <property type="entry name" value="Glucocorticoid receptor-like (DNA-binding domain)"/>
    <property type="match status" value="1"/>
</dbReference>
<evidence type="ECO:0000313" key="7">
    <source>
        <dbReference type="Proteomes" id="UP000694523"/>
    </source>
</evidence>
<keyword evidence="2 4" id="KW-0862">Zinc</keyword>
<organism evidence="6 7">
    <name type="scientific">Neogobius melanostomus</name>
    <name type="common">round goby</name>
    <dbReference type="NCBI Taxonomy" id="47308"/>
    <lineage>
        <taxon>Eukaryota</taxon>
        <taxon>Metazoa</taxon>
        <taxon>Chordata</taxon>
        <taxon>Craniata</taxon>
        <taxon>Vertebrata</taxon>
        <taxon>Euteleostomi</taxon>
        <taxon>Actinopterygii</taxon>
        <taxon>Neopterygii</taxon>
        <taxon>Teleostei</taxon>
        <taxon>Neoteleostei</taxon>
        <taxon>Acanthomorphata</taxon>
        <taxon>Gobiaria</taxon>
        <taxon>Gobiiformes</taxon>
        <taxon>Gobioidei</taxon>
        <taxon>Gobiidae</taxon>
        <taxon>Benthophilinae</taxon>
        <taxon>Neogobiini</taxon>
        <taxon>Neogobius</taxon>
    </lineage>
</organism>
<accession>A0A8C6WIY9</accession>
<dbReference type="Gene3D" id="2.10.110.10">
    <property type="entry name" value="Cysteine Rich Protein"/>
    <property type="match status" value="1"/>
</dbReference>
<reference evidence="6" key="1">
    <citation type="submission" date="2025-08" db="UniProtKB">
        <authorList>
            <consortium name="Ensembl"/>
        </authorList>
    </citation>
    <scope>IDENTIFICATION</scope>
</reference>
<dbReference type="Pfam" id="PF00412">
    <property type="entry name" value="LIM"/>
    <property type="match status" value="1"/>
</dbReference>
<dbReference type="PROSITE" id="PS50023">
    <property type="entry name" value="LIM_DOMAIN_2"/>
    <property type="match status" value="1"/>
</dbReference>
<dbReference type="Ensembl" id="ENSNMLT00000011747.1">
    <property type="protein sequence ID" value="ENSNMLP00000010384.1"/>
    <property type="gene ID" value="ENSNMLG00000007168.1"/>
</dbReference>
<dbReference type="SMART" id="SM00132">
    <property type="entry name" value="LIM"/>
    <property type="match status" value="1"/>
</dbReference>
<evidence type="ECO:0000256" key="1">
    <source>
        <dbReference type="ARBA" id="ARBA00022723"/>
    </source>
</evidence>
<keyword evidence="1 4" id="KW-0479">Metal-binding</keyword>
<sequence>MEWQIAPDVKTCYHRKMIFMFNNVHFDVFIQTPIPKSEFCTVCRRRYHKSCFRCEHCRNRLSVGNYVSLHGHFYCLHHYKQLLNYNNGLALQSSEGGGGPSNEWRYSTGSLNSVDNCIF</sequence>
<dbReference type="AlphaFoldDB" id="A0A8C6WIY9"/>
<dbReference type="Proteomes" id="UP000694523">
    <property type="component" value="Unplaced"/>
</dbReference>
<evidence type="ECO:0000256" key="4">
    <source>
        <dbReference type="PROSITE-ProRule" id="PRU00125"/>
    </source>
</evidence>
<evidence type="ECO:0000259" key="5">
    <source>
        <dbReference type="PROSITE" id="PS50023"/>
    </source>
</evidence>
<evidence type="ECO:0000313" key="6">
    <source>
        <dbReference type="Ensembl" id="ENSNMLP00000010384.1"/>
    </source>
</evidence>
<evidence type="ECO:0000256" key="3">
    <source>
        <dbReference type="ARBA" id="ARBA00023038"/>
    </source>
</evidence>